<accession>A0ABR5NMN5</accession>
<feature type="region of interest" description="Disordered" evidence="1">
    <location>
        <begin position="46"/>
        <end position="73"/>
    </location>
</feature>
<comment type="caution">
    <text evidence="2">The sequence shown here is derived from an EMBL/GenBank/DDBJ whole genome shotgun (WGS) entry which is preliminary data.</text>
</comment>
<evidence type="ECO:0008006" key="4">
    <source>
        <dbReference type="Google" id="ProtNLM"/>
    </source>
</evidence>
<dbReference type="Proteomes" id="UP000050902">
    <property type="component" value="Unassembled WGS sequence"/>
</dbReference>
<dbReference type="EMBL" id="LDJG01000005">
    <property type="protein sequence ID" value="KRG59356.1"/>
    <property type="molecule type" value="Genomic_DNA"/>
</dbReference>
<evidence type="ECO:0000313" key="2">
    <source>
        <dbReference type="EMBL" id="KRG59356.1"/>
    </source>
</evidence>
<dbReference type="RefSeq" id="WP_055770745.1">
    <property type="nucleotide sequence ID" value="NZ_LDJG01000005.1"/>
</dbReference>
<dbReference type="PROSITE" id="PS51257">
    <property type="entry name" value="PROKAR_LIPOPROTEIN"/>
    <property type="match status" value="1"/>
</dbReference>
<evidence type="ECO:0000313" key="3">
    <source>
        <dbReference type="Proteomes" id="UP000050902"/>
    </source>
</evidence>
<evidence type="ECO:0000256" key="1">
    <source>
        <dbReference type="SAM" id="MobiDB-lite"/>
    </source>
</evidence>
<keyword evidence="3" id="KW-1185">Reference proteome</keyword>
<proteinExistence type="predicted"/>
<reference evidence="2 3" key="1">
    <citation type="submission" date="2015-05" db="EMBL/GenBank/DDBJ databases">
        <title>Genome sequencing and analysis of members of genus Stenotrophomonas.</title>
        <authorList>
            <person name="Patil P.P."/>
            <person name="Midha S."/>
            <person name="Patil P.B."/>
        </authorList>
    </citation>
    <scope>NUCLEOTIDE SEQUENCE [LARGE SCALE GENOMIC DNA]</scope>
    <source>
        <strain evidence="2 3">DSM 12575</strain>
    </source>
</reference>
<protein>
    <recommendedName>
        <fullName evidence="4">Lipoprotein</fullName>
    </recommendedName>
</protein>
<organism evidence="2 3">
    <name type="scientific">Stenotrophomonas nitritireducens</name>
    <dbReference type="NCBI Taxonomy" id="83617"/>
    <lineage>
        <taxon>Bacteria</taxon>
        <taxon>Pseudomonadati</taxon>
        <taxon>Pseudomonadota</taxon>
        <taxon>Gammaproteobacteria</taxon>
        <taxon>Lysobacterales</taxon>
        <taxon>Lysobacteraceae</taxon>
        <taxon>Stenotrophomonas</taxon>
    </lineage>
</organism>
<feature type="compositionally biased region" description="Low complexity" evidence="1">
    <location>
        <begin position="46"/>
        <end position="56"/>
    </location>
</feature>
<feature type="compositionally biased region" description="Low complexity" evidence="1">
    <location>
        <begin position="64"/>
        <end position="73"/>
    </location>
</feature>
<sequence>MDIRHCLLPSTLVLLAGCSNPQPPETERRPDPQAAAMREAIAQPLADAKAATAATEEAAKAEQKAMQAADAAP</sequence>
<name>A0ABR5NMN5_9GAMM</name>
<gene>
    <name evidence="2" type="ORF">ABB22_04460</name>
</gene>